<gene>
    <name evidence="3" type="ORF">DP107_17175</name>
</gene>
<keyword evidence="4" id="KW-1185">Reference proteome</keyword>
<dbReference type="InterPro" id="IPR000120">
    <property type="entry name" value="Amidase"/>
</dbReference>
<evidence type="ECO:0000313" key="4">
    <source>
        <dbReference type="Proteomes" id="UP000319894"/>
    </source>
</evidence>
<dbReference type="EMBL" id="QMDX01000018">
    <property type="protein sequence ID" value="TSD09002.1"/>
    <property type="molecule type" value="Genomic_DNA"/>
</dbReference>
<evidence type="ECO:0000313" key="3">
    <source>
        <dbReference type="EMBL" id="TSD09002.1"/>
    </source>
</evidence>
<feature type="region of interest" description="Disordered" evidence="1">
    <location>
        <begin position="137"/>
        <end position="156"/>
    </location>
</feature>
<evidence type="ECO:0000259" key="2">
    <source>
        <dbReference type="Pfam" id="PF01425"/>
    </source>
</evidence>
<dbReference type="PANTHER" id="PTHR11895">
    <property type="entry name" value="TRANSAMIDASE"/>
    <property type="match status" value="1"/>
</dbReference>
<dbReference type="InterPro" id="IPR036928">
    <property type="entry name" value="AS_sf"/>
</dbReference>
<evidence type="ECO:0000256" key="1">
    <source>
        <dbReference type="SAM" id="MobiDB-lite"/>
    </source>
</evidence>
<dbReference type="InterPro" id="IPR023631">
    <property type="entry name" value="Amidase_dom"/>
</dbReference>
<reference evidence="3 4" key="1">
    <citation type="submission" date="2018-06" db="EMBL/GenBank/DDBJ databases">
        <title>Natronomonas sp. F16-60 a new haloarchaeon isolated from a solar saltern of Isla Cristina, Huelva, Spain.</title>
        <authorList>
            <person name="Duran-Viseras A."/>
            <person name="Sanchez-Porro C."/>
            <person name="Ventosa A."/>
        </authorList>
    </citation>
    <scope>NUCLEOTIDE SEQUENCE [LARGE SCALE GENOMIC DNA]</scope>
    <source>
        <strain evidence="3 4">F16-60</strain>
    </source>
</reference>
<protein>
    <submittedName>
        <fullName evidence="3">Amidase</fullName>
    </submittedName>
</protein>
<name>A0A554MV50_9EURY</name>
<dbReference type="InParanoid" id="A0A554MV50"/>
<accession>A0A554MV50</accession>
<dbReference type="SUPFAM" id="SSF75304">
    <property type="entry name" value="Amidase signature (AS) enzymes"/>
    <property type="match status" value="1"/>
</dbReference>
<dbReference type="AlphaFoldDB" id="A0A554MV50"/>
<dbReference type="GO" id="GO:0003824">
    <property type="term" value="F:catalytic activity"/>
    <property type="evidence" value="ECO:0007669"/>
    <property type="project" value="InterPro"/>
</dbReference>
<dbReference type="Pfam" id="PF01425">
    <property type="entry name" value="Amidase"/>
    <property type="match status" value="1"/>
</dbReference>
<proteinExistence type="predicted"/>
<sequence>MVPELVQPTSLAETARRCRDGDRAVGAELADRLDRLDTVEPEVEAFVSEGGRRERMLSAAERLPEAPPPERPPLYGVPVGVKDVFRVDGLPTGAGSGLPAAALAGPEAAVIERLRAAGAVVLGKTVTTEFAYFHPGPTRNPHDTAHTPGGSSSGSAAAVAAGEVPVALGTQTAGSTIRPAAFCGVVGMKPSYGRILTDGLLPLAPSLDHVGLFTAAVDDMRLAASVCCDEWRAIDAPNDPVLAVPDGPYLEQAEQAGLTGFERAVDALEAAGYGVRRVDALEDVETVNDRHTTLLAGEAALVHHDWYTAHADAYHGTTVDLVERGRGVSTEALATARASRVALRERLTERLTAAGADCWLAPAAPGPAPEGLESTGDVAMNLPWTHAGLPVVSLPAGAVDGLPLGVQIVGRFGADEYLLDRCAGLEEVVAAI</sequence>
<organism evidence="3 4">
    <name type="scientific">Haloglomus irregulare</name>
    <dbReference type="NCBI Taxonomy" id="2234134"/>
    <lineage>
        <taxon>Archaea</taxon>
        <taxon>Methanobacteriati</taxon>
        <taxon>Methanobacteriota</taxon>
        <taxon>Stenosarchaea group</taxon>
        <taxon>Halobacteria</taxon>
        <taxon>Halobacteriales</taxon>
        <taxon>Natronomonadaceae</taxon>
        <taxon>Haloglomus</taxon>
    </lineage>
</organism>
<dbReference type="Gene3D" id="3.90.1300.10">
    <property type="entry name" value="Amidase signature (AS) domain"/>
    <property type="match status" value="1"/>
</dbReference>
<dbReference type="Proteomes" id="UP000319894">
    <property type="component" value="Unassembled WGS sequence"/>
</dbReference>
<comment type="caution">
    <text evidence="3">The sequence shown here is derived from an EMBL/GenBank/DDBJ whole genome shotgun (WGS) entry which is preliminary data.</text>
</comment>
<feature type="domain" description="Amidase" evidence="2">
    <location>
        <begin position="33"/>
        <end position="419"/>
    </location>
</feature>
<dbReference type="OrthoDB" id="359273at2157"/>
<dbReference type="PANTHER" id="PTHR11895:SF67">
    <property type="entry name" value="AMIDASE DOMAIN-CONTAINING PROTEIN"/>
    <property type="match status" value="1"/>
</dbReference>